<gene>
    <name evidence="1" type="ORF">PPSIR1_32235</name>
</gene>
<evidence type="ECO:0000313" key="1">
    <source>
        <dbReference type="EMBL" id="EDM74307.1"/>
    </source>
</evidence>
<dbReference type="eggNOG" id="ENOG50343V0">
    <property type="taxonomic scope" value="Bacteria"/>
</dbReference>
<proteinExistence type="predicted"/>
<protein>
    <submittedName>
        <fullName evidence="1">Uncharacterized protein</fullName>
    </submittedName>
</protein>
<name>A6GII7_9BACT</name>
<keyword evidence="2" id="KW-1185">Reference proteome</keyword>
<dbReference type="AlphaFoldDB" id="A6GII7"/>
<reference evidence="1 2" key="1">
    <citation type="submission" date="2007-06" db="EMBL/GenBank/DDBJ databases">
        <authorList>
            <person name="Shimkets L."/>
            <person name="Ferriera S."/>
            <person name="Johnson J."/>
            <person name="Kravitz S."/>
            <person name="Beeson K."/>
            <person name="Sutton G."/>
            <person name="Rogers Y.-H."/>
            <person name="Friedman R."/>
            <person name="Frazier M."/>
            <person name="Venter J.C."/>
        </authorList>
    </citation>
    <scope>NUCLEOTIDE SEQUENCE [LARGE SCALE GENOMIC DNA]</scope>
    <source>
        <strain evidence="1 2">SIR-1</strain>
    </source>
</reference>
<dbReference type="RefSeq" id="WP_006976523.1">
    <property type="nucleotide sequence ID" value="NZ_ABCS01000137.1"/>
</dbReference>
<comment type="caution">
    <text evidence="1">The sequence shown here is derived from an EMBL/GenBank/DDBJ whole genome shotgun (WGS) entry which is preliminary data.</text>
</comment>
<dbReference type="OrthoDB" id="5514859at2"/>
<sequence>MAAEAKLQTRGGGATHAIDSTGLARMSLAQIDAVFESLEPVPLGQLQGDLRGKVVGAPGVDWLPSPVRAALLRVVNELPVWRGKSFEGEFGSDAWLLPDHSLRFARYLVREDVASLAGEGPVTRLEYDVAANPRAVRLVVGEIRELGDGVLLARTQLRLGERVIKLVYFTLEA</sequence>
<dbReference type="EMBL" id="ABCS01000137">
    <property type="protein sequence ID" value="EDM74307.1"/>
    <property type="molecule type" value="Genomic_DNA"/>
</dbReference>
<dbReference type="Proteomes" id="UP000005801">
    <property type="component" value="Unassembled WGS sequence"/>
</dbReference>
<organism evidence="1 2">
    <name type="scientific">Plesiocystis pacifica SIR-1</name>
    <dbReference type="NCBI Taxonomy" id="391625"/>
    <lineage>
        <taxon>Bacteria</taxon>
        <taxon>Pseudomonadati</taxon>
        <taxon>Myxococcota</taxon>
        <taxon>Polyangia</taxon>
        <taxon>Nannocystales</taxon>
        <taxon>Nannocystaceae</taxon>
        <taxon>Plesiocystis</taxon>
    </lineage>
</organism>
<accession>A6GII7</accession>
<evidence type="ECO:0000313" key="2">
    <source>
        <dbReference type="Proteomes" id="UP000005801"/>
    </source>
</evidence>